<accession>A0ABY4A6P1</accession>
<name>A0ABY4A6P1_9BURK</name>
<evidence type="ECO:0000313" key="2">
    <source>
        <dbReference type="Proteomes" id="UP000831532"/>
    </source>
</evidence>
<dbReference type="EMBL" id="CP063361">
    <property type="protein sequence ID" value="UOD30343.1"/>
    <property type="molecule type" value="Genomic_DNA"/>
</dbReference>
<gene>
    <name evidence="1" type="ORF">INH39_00875</name>
</gene>
<organism evidence="1 2">
    <name type="scientific">Massilia violaceinigra</name>
    <dbReference type="NCBI Taxonomy" id="2045208"/>
    <lineage>
        <taxon>Bacteria</taxon>
        <taxon>Pseudomonadati</taxon>
        <taxon>Pseudomonadota</taxon>
        <taxon>Betaproteobacteria</taxon>
        <taxon>Burkholderiales</taxon>
        <taxon>Oxalobacteraceae</taxon>
        <taxon>Telluria group</taxon>
        <taxon>Massilia</taxon>
    </lineage>
</organism>
<dbReference type="Proteomes" id="UP000831532">
    <property type="component" value="Chromosome"/>
</dbReference>
<sequence>MSAAAKPLVLVVGHSANHEVQIARQVVRTAEVLLEPRARGQRESGGQLDEVRMARGQIDLLEAPAAIHVGGTESKYDEMKICPSTTVTHSHRVNAKS</sequence>
<evidence type="ECO:0000313" key="1">
    <source>
        <dbReference type="EMBL" id="UOD30343.1"/>
    </source>
</evidence>
<reference evidence="1 2" key="1">
    <citation type="submission" date="2020-10" db="EMBL/GenBank/DDBJ databases">
        <title>Genome analysis of Massilia species.</title>
        <authorList>
            <person name="Jung D.-H."/>
        </authorList>
    </citation>
    <scope>NUCLEOTIDE SEQUENCE [LARGE SCALE GENOMIC DNA]</scope>
    <source>
        <strain evidence="2">sipir</strain>
    </source>
</reference>
<proteinExistence type="predicted"/>
<protein>
    <submittedName>
        <fullName evidence="1">Uncharacterized protein</fullName>
    </submittedName>
</protein>
<keyword evidence="2" id="KW-1185">Reference proteome</keyword>
<dbReference type="RefSeq" id="WP_243491571.1">
    <property type="nucleotide sequence ID" value="NZ_CP063361.1"/>
</dbReference>